<keyword evidence="8" id="KW-0472">Membrane</keyword>
<dbReference type="InterPro" id="IPR036890">
    <property type="entry name" value="HATPase_C_sf"/>
</dbReference>
<evidence type="ECO:0000256" key="6">
    <source>
        <dbReference type="ARBA" id="ARBA00022840"/>
    </source>
</evidence>
<dbReference type="Gene3D" id="3.30.565.10">
    <property type="entry name" value="Histidine kinase-like ATPase, C-terminal domain"/>
    <property type="match status" value="1"/>
</dbReference>
<keyword evidence="3" id="KW-0808">Transferase</keyword>
<proteinExistence type="predicted"/>
<dbReference type="InterPro" id="IPR005467">
    <property type="entry name" value="His_kinase_dom"/>
</dbReference>
<gene>
    <name evidence="10" type="ORF">N4G62_14575</name>
</gene>
<evidence type="ECO:0000256" key="4">
    <source>
        <dbReference type="ARBA" id="ARBA00022741"/>
    </source>
</evidence>
<dbReference type="PANTHER" id="PTHR43065">
    <property type="entry name" value="SENSOR HISTIDINE KINASE"/>
    <property type="match status" value="1"/>
</dbReference>
<dbReference type="InterPro" id="IPR003594">
    <property type="entry name" value="HATPase_dom"/>
</dbReference>
<dbReference type="InterPro" id="IPR004358">
    <property type="entry name" value="Sig_transdc_His_kin-like_C"/>
</dbReference>
<dbReference type="PRINTS" id="PR00344">
    <property type="entry name" value="BCTRLSENSOR"/>
</dbReference>
<keyword evidence="8" id="KW-0812">Transmembrane</keyword>
<dbReference type="Proteomes" id="UP001292182">
    <property type="component" value="Unassembled WGS sequence"/>
</dbReference>
<evidence type="ECO:0000256" key="5">
    <source>
        <dbReference type="ARBA" id="ARBA00022777"/>
    </source>
</evidence>
<evidence type="ECO:0000256" key="3">
    <source>
        <dbReference type="ARBA" id="ARBA00022679"/>
    </source>
</evidence>
<accession>A0ABU5LTJ0</accession>
<evidence type="ECO:0000256" key="2">
    <source>
        <dbReference type="ARBA" id="ARBA00012438"/>
    </source>
</evidence>
<dbReference type="SMART" id="SM00387">
    <property type="entry name" value="HATPase_c"/>
    <property type="match status" value="1"/>
</dbReference>
<evidence type="ECO:0000256" key="8">
    <source>
        <dbReference type="SAM" id="Phobius"/>
    </source>
</evidence>
<dbReference type="GO" id="GO:0016301">
    <property type="term" value="F:kinase activity"/>
    <property type="evidence" value="ECO:0007669"/>
    <property type="project" value="UniProtKB-KW"/>
</dbReference>
<keyword evidence="5 10" id="KW-0418">Kinase</keyword>
<evidence type="ECO:0000256" key="1">
    <source>
        <dbReference type="ARBA" id="ARBA00000085"/>
    </source>
</evidence>
<evidence type="ECO:0000313" key="11">
    <source>
        <dbReference type="Proteomes" id="UP001292182"/>
    </source>
</evidence>
<dbReference type="Pfam" id="PF02518">
    <property type="entry name" value="HATPase_c"/>
    <property type="match status" value="1"/>
</dbReference>
<keyword evidence="7" id="KW-0902">Two-component regulatory system</keyword>
<keyword evidence="8" id="KW-1133">Transmembrane helix</keyword>
<sequence>MAPFIAGWRNMVSRREGHALLVGSGLGLSGMAAGMAGTHGLWLALSGALLLLVWLLAANLLLAKQHLVVPAATPGAPDEAQIAHHLLLDASPTPLVLVAGRTVRTMNRAARRLFATDDRILPPPTTLFDRDATHLRHAGRNWRADRVEVGNRSVVALIDIESEERTAEARASAEMIQVLGHEMLNGLVPIVSLAECGIAAAEARDEDPALLAEILTTLARRAEGLRRFTEAYRELARLPPPLRLIVSVEDMLNDLARLFASRWPGVGLSIDIEPGLCVEIDRDQMNQACWALLQNAVEAIEHGGVSCGQVDIWASIANDVLTIEVRDNGPGIPPDRRHGIFRPFYTSKPSGSGIGLSLARQVMQAHGGTLTLISPSPAIFRAWVPKACTPSDSVFTDRI</sequence>
<dbReference type="RefSeq" id="WP_257575465.1">
    <property type="nucleotide sequence ID" value="NZ_CP079203.1"/>
</dbReference>
<reference evidence="11" key="1">
    <citation type="submission" date="2023-07" db="EMBL/GenBank/DDBJ databases">
        <title>Whole genome sequence analysis of rice epiphytic Sphingomonas sanguinis OsEp_Plm_15B2.</title>
        <authorList>
            <person name="Sahu K.P."/>
            <person name="Asharani P."/>
            <person name="Reddy B."/>
            <person name="Kumar A."/>
        </authorList>
    </citation>
    <scope>NUCLEOTIDE SEQUENCE [LARGE SCALE GENOMIC DNA]</scope>
    <source>
        <strain evidence="11">OsEp_Plm_15B2</strain>
    </source>
</reference>
<evidence type="ECO:0000259" key="9">
    <source>
        <dbReference type="PROSITE" id="PS50109"/>
    </source>
</evidence>
<keyword evidence="11" id="KW-1185">Reference proteome</keyword>
<comment type="catalytic activity">
    <reaction evidence="1">
        <text>ATP + protein L-histidine = ADP + protein N-phospho-L-histidine.</text>
        <dbReference type="EC" id="2.7.13.3"/>
    </reaction>
</comment>
<comment type="caution">
    <text evidence="10">The sequence shown here is derived from an EMBL/GenBank/DDBJ whole genome shotgun (WGS) entry which is preliminary data.</text>
</comment>
<feature type="transmembrane region" description="Helical" evidence="8">
    <location>
        <begin position="42"/>
        <end position="62"/>
    </location>
</feature>
<evidence type="ECO:0000313" key="10">
    <source>
        <dbReference type="EMBL" id="MDZ7283249.1"/>
    </source>
</evidence>
<dbReference type="SUPFAM" id="SSF55874">
    <property type="entry name" value="ATPase domain of HSP90 chaperone/DNA topoisomerase II/histidine kinase"/>
    <property type="match status" value="1"/>
</dbReference>
<keyword evidence="6" id="KW-0067">ATP-binding</keyword>
<name>A0ABU5LTJ0_9SPHN</name>
<feature type="domain" description="Histidine kinase" evidence="9">
    <location>
        <begin position="178"/>
        <end position="388"/>
    </location>
</feature>
<dbReference type="EC" id="2.7.13.3" evidence="2"/>
<keyword evidence="4" id="KW-0547">Nucleotide-binding</keyword>
<evidence type="ECO:0000256" key="7">
    <source>
        <dbReference type="ARBA" id="ARBA00023012"/>
    </source>
</evidence>
<dbReference type="PANTHER" id="PTHR43065:SF46">
    <property type="entry name" value="C4-DICARBOXYLATE TRANSPORT SENSOR PROTEIN DCTB"/>
    <property type="match status" value="1"/>
</dbReference>
<dbReference type="CDD" id="cd00075">
    <property type="entry name" value="HATPase"/>
    <property type="match status" value="1"/>
</dbReference>
<dbReference type="EMBL" id="JAOBTW010000017">
    <property type="protein sequence ID" value="MDZ7283249.1"/>
    <property type="molecule type" value="Genomic_DNA"/>
</dbReference>
<organism evidence="10 11">
    <name type="scientific">Sphingomonas sanguinis</name>
    <dbReference type="NCBI Taxonomy" id="33051"/>
    <lineage>
        <taxon>Bacteria</taxon>
        <taxon>Pseudomonadati</taxon>
        <taxon>Pseudomonadota</taxon>
        <taxon>Alphaproteobacteria</taxon>
        <taxon>Sphingomonadales</taxon>
        <taxon>Sphingomonadaceae</taxon>
        <taxon>Sphingomonas</taxon>
    </lineage>
</organism>
<dbReference type="PROSITE" id="PS50109">
    <property type="entry name" value="HIS_KIN"/>
    <property type="match status" value="1"/>
</dbReference>
<protein>
    <recommendedName>
        <fullName evidence="2">histidine kinase</fullName>
        <ecNumber evidence="2">2.7.13.3</ecNumber>
    </recommendedName>
</protein>